<sequence>MAPAVQAQEAPVSVNIPAQPLGDALLQLGSQTSLQIFYSQDVLAGQNARAISGNLSPEEALRQLLQGTGIQYTRNGNNVTLSRANPTGGTVQLEAVTVTAGILGNLAEPYAGGQVATGGSLGLLGSEDVMDTPFSTVNYTSELLYDQQARTLADVVVNDASVRNLTSSGGFGEDFQIRGFAVGSGDVSVNGLYGLVSSSRVPVQILERVEVLKGPGAFMRGIPPNGSIGGAINVVTKRADDDPLARVTLGYASKANITGQIDLGQRFGEDNAWGVRFNGVKRGGESTLRDGKQGLDMGALGIDYRGTRLRWSADAIHQEDVIENFRSQIGWQPTVTALPAPPDGDINFYPGTRLSQRDSTIMSRLEYDFTDNLTGHIAAGYREGKVRQIFPVTVNPAGVRQSVDQDGNFNVMTTYYDSYSKTSSGDAGLTARFNTGSVKHRVALGANYLNQEAGNAYSTGSAIVASNIYDPTPIPDGPSVRLTPQKASDTTLTSFALADTLSFAEDRILLTAGVRHQRVQVDSYNTTTGARTSGYRASANSPIGGIVVKPLHNVSVYANFAQGLTRGTIVGDTYENRGAVLAPYKSKQYETGVKVDWDGNITTTLALFQIARPSGQADDNNVYGYFGEQRNRGLELTGYGEITRGLRLMASAAYINSELTKTPGGVSQGNRPAGVPASTYNLGLDWDTPWVQGLSLNGRAIRTSSVYLNNTNTLRLPGYTRFDLGARYATTIAGKDVVFRANVENVADKKYWLASGSFVTNAAGRTYMLSASINY</sequence>
<dbReference type="Gene3D" id="2.40.170.20">
    <property type="entry name" value="TonB-dependent receptor, beta-barrel domain"/>
    <property type="match status" value="1"/>
</dbReference>
<keyword evidence="5" id="KW-0406">Ion transport</keyword>
<dbReference type="CDD" id="cd01347">
    <property type="entry name" value="ligand_gated_channel"/>
    <property type="match status" value="1"/>
</dbReference>
<organism evidence="15 16">
    <name type="scientific">Achromobacter pestifer</name>
    <dbReference type="NCBI Taxonomy" id="1353889"/>
    <lineage>
        <taxon>Bacteria</taxon>
        <taxon>Pseudomonadati</taxon>
        <taxon>Pseudomonadota</taxon>
        <taxon>Betaproteobacteria</taxon>
        <taxon>Burkholderiales</taxon>
        <taxon>Alcaligenaceae</taxon>
        <taxon>Achromobacter</taxon>
    </lineage>
</organism>
<dbReference type="GO" id="GO:0038023">
    <property type="term" value="F:signaling receptor activity"/>
    <property type="evidence" value="ECO:0007669"/>
    <property type="project" value="InterPro"/>
</dbReference>
<proteinExistence type="inferred from homology"/>
<evidence type="ECO:0000256" key="11">
    <source>
        <dbReference type="ARBA" id="ARBA00023237"/>
    </source>
</evidence>
<accession>A0A6S6YM31</accession>
<dbReference type="Gene3D" id="3.55.50.30">
    <property type="match status" value="1"/>
</dbReference>
<evidence type="ECO:0000256" key="5">
    <source>
        <dbReference type="ARBA" id="ARBA00022496"/>
    </source>
</evidence>
<evidence type="ECO:0000256" key="4">
    <source>
        <dbReference type="ARBA" id="ARBA00022452"/>
    </source>
</evidence>
<keyword evidence="11 12" id="KW-0998">Cell outer membrane</keyword>
<protein>
    <submittedName>
        <fullName evidence="15">Ferrichrome receptor FcuA</fullName>
    </submittedName>
</protein>
<evidence type="ECO:0000313" key="15">
    <source>
        <dbReference type="EMBL" id="CAB3631222.1"/>
    </source>
</evidence>
<dbReference type="SMART" id="SM00965">
    <property type="entry name" value="STN"/>
    <property type="match status" value="1"/>
</dbReference>
<dbReference type="InterPro" id="IPR010105">
    <property type="entry name" value="TonB_sidphr_rcpt"/>
</dbReference>
<evidence type="ECO:0000256" key="6">
    <source>
        <dbReference type="ARBA" id="ARBA00022692"/>
    </source>
</evidence>
<dbReference type="PANTHER" id="PTHR32552">
    <property type="entry name" value="FERRICHROME IRON RECEPTOR-RELATED"/>
    <property type="match status" value="1"/>
</dbReference>
<dbReference type="InterPro" id="IPR011662">
    <property type="entry name" value="Secretin/TonB_short_N"/>
</dbReference>
<dbReference type="SUPFAM" id="SSF56935">
    <property type="entry name" value="Porins"/>
    <property type="match status" value="1"/>
</dbReference>
<keyword evidence="8 13" id="KW-0798">TonB box</keyword>
<evidence type="ECO:0000256" key="12">
    <source>
        <dbReference type="PROSITE-ProRule" id="PRU01360"/>
    </source>
</evidence>
<evidence type="ECO:0000259" key="14">
    <source>
        <dbReference type="SMART" id="SM00965"/>
    </source>
</evidence>
<feature type="domain" description="Secretin/TonB short N-terminal" evidence="14">
    <location>
        <begin position="34"/>
        <end position="84"/>
    </location>
</feature>
<evidence type="ECO:0000313" key="16">
    <source>
        <dbReference type="Proteomes" id="UP000494108"/>
    </source>
</evidence>
<dbReference type="Pfam" id="PF07715">
    <property type="entry name" value="Plug"/>
    <property type="match status" value="1"/>
</dbReference>
<keyword evidence="4 12" id="KW-1134">Transmembrane beta strand</keyword>
<keyword evidence="3 12" id="KW-0813">Transport</keyword>
<evidence type="ECO:0000256" key="10">
    <source>
        <dbReference type="ARBA" id="ARBA00023170"/>
    </source>
</evidence>
<dbReference type="GO" id="GO:0009279">
    <property type="term" value="C:cell outer membrane"/>
    <property type="evidence" value="ECO:0007669"/>
    <property type="project" value="UniProtKB-SubCell"/>
</dbReference>
<dbReference type="InterPro" id="IPR036942">
    <property type="entry name" value="Beta-barrel_TonB_sf"/>
</dbReference>
<evidence type="ECO:0000256" key="2">
    <source>
        <dbReference type="ARBA" id="ARBA00009810"/>
    </source>
</evidence>
<dbReference type="Pfam" id="PF07660">
    <property type="entry name" value="STN"/>
    <property type="match status" value="1"/>
</dbReference>
<dbReference type="AlphaFoldDB" id="A0A6S6YM31"/>
<comment type="subcellular location">
    <subcellularLocation>
        <location evidence="1 12">Cell outer membrane</location>
        <topology evidence="1 12">Multi-pass membrane protein</topology>
    </subcellularLocation>
</comment>
<keyword evidence="7" id="KW-0408">Iron</keyword>
<keyword evidence="10 15" id="KW-0675">Receptor</keyword>
<keyword evidence="6 12" id="KW-0812">Transmembrane</keyword>
<name>A0A6S6YM31_9BURK</name>
<evidence type="ECO:0000256" key="1">
    <source>
        <dbReference type="ARBA" id="ARBA00004571"/>
    </source>
</evidence>
<dbReference type="Gene3D" id="2.170.130.10">
    <property type="entry name" value="TonB-dependent receptor, plug domain"/>
    <property type="match status" value="1"/>
</dbReference>
<dbReference type="InterPro" id="IPR037066">
    <property type="entry name" value="Plug_dom_sf"/>
</dbReference>
<evidence type="ECO:0000256" key="13">
    <source>
        <dbReference type="RuleBase" id="RU003357"/>
    </source>
</evidence>
<evidence type="ECO:0000256" key="9">
    <source>
        <dbReference type="ARBA" id="ARBA00023136"/>
    </source>
</evidence>
<dbReference type="InterPro" id="IPR039426">
    <property type="entry name" value="TonB-dep_rcpt-like"/>
</dbReference>
<reference evidence="15 16" key="1">
    <citation type="submission" date="2020-04" db="EMBL/GenBank/DDBJ databases">
        <authorList>
            <person name="De Canck E."/>
        </authorList>
    </citation>
    <scope>NUCLEOTIDE SEQUENCE [LARGE SCALE GENOMIC DNA]</scope>
    <source>
        <strain evidence="15 16">LMG 3431</strain>
    </source>
</reference>
<dbReference type="GO" id="GO:0015344">
    <property type="term" value="F:siderophore uptake transmembrane transporter activity"/>
    <property type="evidence" value="ECO:0007669"/>
    <property type="project" value="TreeGrafter"/>
</dbReference>
<dbReference type="Pfam" id="PF00593">
    <property type="entry name" value="TonB_dep_Rec_b-barrel"/>
    <property type="match status" value="1"/>
</dbReference>
<dbReference type="EMBL" id="CADIJX010000001">
    <property type="protein sequence ID" value="CAB3631222.1"/>
    <property type="molecule type" value="Genomic_DNA"/>
</dbReference>
<comment type="similarity">
    <text evidence="2 12 13">Belongs to the TonB-dependent receptor family.</text>
</comment>
<evidence type="ECO:0000256" key="7">
    <source>
        <dbReference type="ARBA" id="ARBA00023004"/>
    </source>
</evidence>
<dbReference type="GO" id="GO:0015891">
    <property type="term" value="P:siderophore transport"/>
    <property type="evidence" value="ECO:0007669"/>
    <property type="project" value="InterPro"/>
</dbReference>
<keyword evidence="5" id="KW-0410">Iron transport</keyword>
<dbReference type="InterPro" id="IPR012910">
    <property type="entry name" value="Plug_dom"/>
</dbReference>
<dbReference type="Proteomes" id="UP000494108">
    <property type="component" value="Unassembled WGS sequence"/>
</dbReference>
<dbReference type="NCBIfam" id="TIGR01783">
    <property type="entry name" value="TonB-siderophor"/>
    <property type="match status" value="1"/>
</dbReference>
<evidence type="ECO:0000256" key="3">
    <source>
        <dbReference type="ARBA" id="ARBA00022448"/>
    </source>
</evidence>
<dbReference type="InterPro" id="IPR000531">
    <property type="entry name" value="Beta-barrel_TonB"/>
</dbReference>
<dbReference type="PANTHER" id="PTHR32552:SF82">
    <property type="entry name" value="FCUA PROTEIN"/>
    <property type="match status" value="1"/>
</dbReference>
<dbReference type="RefSeq" id="WP_175173542.1">
    <property type="nucleotide sequence ID" value="NZ_CADIJX010000001.1"/>
</dbReference>
<keyword evidence="9 12" id="KW-0472">Membrane</keyword>
<evidence type="ECO:0000256" key="8">
    <source>
        <dbReference type="ARBA" id="ARBA00023077"/>
    </source>
</evidence>
<keyword evidence="16" id="KW-1185">Reference proteome</keyword>
<dbReference type="PROSITE" id="PS52016">
    <property type="entry name" value="TONB_DEPENDENT_REC_3"/>
    <property type="match status" value="1"/>
</dbReference>
<gene>
    <name evidence="15" type="primary">fcuA_2</name>
    <name evidence="15" type="ORF">LMG3431_01275</name>
</gene>